<dbReference type="InterPro" id="IPR006574">
    <property type="entry name" value="PRY"/>
</dbReference>
<dbReference type="SMART" id="SM00589">
    <property type="entry name" value="PRY"/>
    <property type="match status" value="1"/>
</dbReference>
<dbReference type="PRINTS" id="PR01407">
    <property type="entry name" value="BUTYPHLNCDUF"/>
</dbReference>
<dbReference type="Pfam" id="PF13765">
    <property type="entry name" value="PRY"/>
    <property type="match status" value="1"/>
</dbReference>
<evidence type="ECO:0000313" key="3">
    <source>
        <dbReference type="EMBL" id="NWV08671.1"/>
    </source>
</evidence>
<accession>A0A7K6C1Y7</accession>
<dbReference type="PANTHER" id="PTHR24103">
    <property type="entry name" value="E3 UBIQUITIN-PROTEIN LIGASE TRIM"/>
    <property type="match status" value="1"/>
</dbReference>
<dbReference type="AlphaFoldDB" id="A0A7K6C1Y7"/>
<protein>
    <submittedName>
        <fullName evidence="3">TRI15 protein</fullName>
    </submittedName>
</protein>
<name>A0A7K6C1Y7_PTIVI</name>
<feature type="region of interest" description="Disordered" evidence="1">
    <location>
        <begin position="139"/>
        <end position="164"/>
    </location>
</feature>
<evidence type="ECO:0000256" key="1">
    <source>
        <dbReference type="SAM" id="MobiDB-lite"/>
    </source>
</evidence>
<feature type="compositionally biased region" description="Basic and acidic residues" evidence="1">
    <location>
        <begin position="139"/>
        <end position="151"/>
    </location>
</feature>
<dbReference type="Proteomes" id="UP000584880">
    <property type="component" value="Unassembled WGS sequence"/>
</dbReference>
<evidence type="ECO:0000313" key="4">
    <source>
        <dbReference type="Proteomes" id="UP000584880"/>
    </source>
</evidence>
<feature type="non-terminal residue" evidence="3">
    <location>
        <position position="1"/>
    </location>
</feature>
<reference evidence="3 4" key="1">
    <citation type="submission" date="2019-09" db="EMBL/GenBank/DDBJ databases">
        <title>Bird 10,000 Genomes (B10K) Project - Family phase.</title>
        <authorList>
            <person name="Zhang G."/>
        </authorList>
    </citation>
    <scope>NUCLEOTIDE SEQUENCE [LARGE SCALE GENOMIC DNA]</scope>
    <source>
        <strain evidence="3">B10K-DU-012-10</strain>
        <tissue evidence="3">Blood</tissue>
    </source>
</reference>
<organism evidence="3 4">
    <name type="scientific">Ptilonorhynchus violaceus</name>
    <name type="common">Satin bowerbird</name>
    <name type="synonym">Pyrrhocorax violaceus</name>
    <dbReference type="NCBI Taxonomy" id="28724"/>
    <lineage>
        <taxon>Eukaryota</taxon>
        <taxon>Metazoa</taxon>
        <taxon>Chordata</taxon>
        <taxon>Craniata</taxon>
        <taxon>Vertebrata</taxon>
        <taxon>Euteleostomi</taxon>
        <taxon>Archelosauria</taxon>
        <taxon>Archosauria</taxon>
        <taxon>Dinosauria</taxon>
        <taxon>Saurischia</taxon>
        <taxon>Theropoda</taxon>
        <taxon>Coelurosauria</taxon>
        <taxon>Aves</taxon>
        <taxon>Neognathae</taxon>
        <taxon>Neoaves</taxon>
        <taxon>Telluraves</taxon>
        <taxon>Australaves</taxon>
        <taxon>Passeriformes</taxon>
        <taxon>Ptilonorhynchidae</taxon>
        <taxon>Ptilonorhynchus</taxon>
    </lineage>
</organism>
<dbReference type="InterPro" id="IPR050143">
    <property type="entry name" value="TRIM/RBCC"/>
</dbReference>
<gene>
    <name evidence="3" type="primary">Trim15</name>
    <name evidence="3" type="ORF">PTIVIO_R01555</name>
</gene>
<sequence>LKEQEKILLAQLDQVSQELIKMGHEYNSSVLERESLLDTVTAQIEKKRNQPVFEFLTDVGKILSSCELARIPIPEPFSPELQSSVESLSETSQRVLDMVAKFKVNLQSEIDKEREKVTLDPETVSPYLTLSQDHKTVWLGDGRQDLPDSPKRFTGSPSVLGSRG</sequence>
<feature type="compositionally biased region" description="Polar residues" evidence="1">
    <location>
        <begin position="155"/>
        <end position="164"/>
    </location>
</feature>
<evidence type="ECO:0000259" key="2">
    <source>
        <dbReference type="SMART" id="SM00589"/>
    </source>
</evidence>
<feature type="domain" description="SPRY-associated" evidence="2">
    <location>
        <begin position="114"/>
        <end position="164"/>
    </location>
</feature>
<comment type="caution">
    <text evidence="3">The sequence shown here is derived from an EMBL/GenBank/DDBJ whole genome shotgun (WGS) entry which is preliminary data.</text>
</comment>
<dbReference type="InterPro" id="IPR043136">
    <property type="entry name" value="B30.2/SPRY_sf"/>
</dbReference>
<proteinExistence type="predicted"/>
<dbReference type="SUPFAM" id="SSF49899">
    <property type="entry name" value="Concanavalin A-like lectins/glucanases"/>
    <property type="match status" value="1"/>
</dbReference>
<dbReference type="InterPro" id="IPR003879">
    <property type="entry name" value="Butyrophylin_SPRY"/>
</dbReference>
<feature type="non-terminal residue" evidence="3">
    <location>
        <position position="164"/>
    </location>
</feature>
<dbReference type="EMBL" id="VZRJ01007101">
    <property type="protein sequence ID" value="NWV08671.1"/>
    <property type="molecule type" value="Genomic_DNA"/>
</dbReference>
<dbReference type="InterPro" id="IPR013320">
    <property type="entry name" value="ConA-like_dom_sf"/>
</dbReference>
<dbReference type="Gene3D" id="2.60.120.920">
    <property type="match status" value="1"/>
</dbReference>
<keyword evidence="4" id="KW-1185">Reference proteome</keyword>